<gene>
    <name evidence="7" type="ORF">BDV98DRAFT_502588</name>
</gene>
<dbReference type="STRING" id="1884261.A0A5C3QR85"/>
<dbReference type="PANTHER" id="PTHR43791">
    <property type="entry name" value="PERMEASE-RELATED"/>
    <property type="match status" value="1"/>
</dbReference>
<organism evidence="7 8">
    <name type="scientific">Pterulicium gracile</name>
    <dbReference type="NCBI Taxonomy" id="1884261"/>
    <lineage>
        <taxon>Eukaryota</taxon>
        <taxon>Fungi</taxon>
        <taxon>Dikarya</taxon>
        <taxon>Basidiomycota</taxon>
        <taxon>Agaricomycotina</taxon>
        <taxon>Agaricomycetes</taxon>
        <taxon>Agaricomycetidae</taxon>
        <taxon>Agaricales</taxon>
        <taxon>Pleurotineae</taxon>
        <taxon>Pterulaceae</taxon>
        <taxon>Pterulicium</taxon>
    </lineage>
</organism>
<feature type="transmembrane region" description="Helical" evidence="6">
    <location>
        <begin position="371"/>
        <end position="394"/>
    </location>
</feature>
<dbReference type="GO" id="GO:0022857">
    <property type="term" value="F:transmembrane transporter activity"/>
    <property type="evidence" value="ECO:0007669"/>
    <property type="project" value="InterPro"/>
</dbReference>
<keyword evidence="8" id="KW-1185">Reference proteome</keyword>
<dbReference type="OrthoDB" id="2962993at2759"/>
<dbReference type="InterPro" id="IPR036259">
    <property type="entry name" value="MFS_trans_sf"/>
</dbReference>
<keyword evidence="5 6" id="KW-0472">Membrane</keyword>
<dbReference type="PANTHER" id="PTHR43791:SF48">
    <property type="entry name" value="TRANSPORTER, PUTATIVE (AFU_ORTHOLOGUE AFUA_4G01000)-RELATED"/>
    <property type="match status" value="1"/>
</dbReference>
<dbReference type="SUPFAM" id="SSF103473">
    <property type="entry name" value="MFS general substrate transporter"/>
    <property type="match status" value="1"/>
</dbReference>
<evidence type="ECO:0000256" key="5">
    <source>
        <dbReference type="ARBA" id="ARBA00023136"/>
    </source>
</evidence>
<dbReference type="InterPro" id="IPR011701">
    <property type="entry name" value="MFS"/>
</dbReference>
<feature type="transmembrane region" description="Helical" evidence="6">
    <location>
        <begin position="406"/>
        <end position="428"/>
    </location>
</feature>
<keyword evidence="4 6" id="KW-1133">Transmembrane helix</keyword>
<accession>A0A5C3QR85</accession>
<keyword evidence="3 6" id="KW-0812">Transmembrane</keyword>
<feature type="transmembrane region" description="Helical" evidence="6">
    <location>
        <begin position="104"/>
        <end position="126"/>
    </location>
</feature>
<dbReference type="GO" id="GO:0016020">
    <property type="term" value="C:membrane"/>
    <property type="evidence" value="ECO:0007669"/>
    <property type="project" value="UniProtKB-SubCell"/>
</dbReference>
<evidence type="ECO:0000256" key="2">
    <source>
        <dbReference type="ARBA" id="ARBA00022448"/>
    </source>
</evidence>
<feature type="transmembrane region" description="Helical" evidence="6">
    <location>
        <begin position="440"/>
        <end position="460"/>
    </location>
</feature>
<dbReference type="Gene3D" id="1.20.1250.20">
    <property type="entry name" value="MFS general substrate transporter like domains"/>
    <property type="match status" value="2"/>
</dbReference>
<evidence type="ECO:0000256" key="1">
    <source>
        <dbReference type="ARBA" id="ARBA00004141"/>
    </source>
</evidence>
<feature type="transmembrane region" description="Helical" evidence="6">
    <location>
        <begin position="316"/>
        <end position="338"/>
    </location>
</feature>
<feature type="transmembrane region" description="Helical" evidence="6">
    <location>
        <begin position="203"/>
        <end position="223"/>
    </location>
</feature>
<comment type="subcellular location">
    <subcellularLocation>
        <location evidence="1">Membrane</location>
        <topology evidence="1">Multi-pass membrane protein</topology>
    </subcellularLocation>
</comment>
<protein>
    <submittedName>
        <fullName evidence="7">Major facilitator superfamily domain-containing protein</fullName>
    </submittedName>
</protein>
<dbReference type="EMBL" id="ML178818">
    <property type="protein sequence ID" value="TFL04493.1"/>
    <property type="molecule type" value="Genomic_DNA"/>
</dbReference>
<feature type="transmembrane region" description="Helical" evidence="6">
    <location>
        <begin position="284"/>
        <end position="304"/>
    </location>
</feature>
<evidence type="ECO:0000256" key="4">
    <source>
        <dbReference type="ARBA" id="ARBA00022989"/>
    </source>
</evidence>
<keyword evidence="2" id="KW-0813">Transport</keyword>
<evidence type="ECO:0000313" key="8">
    <source>
        <dbReference type="Proteomes" id="UP000305067"/>
    </source>
</evidence>
<proteinExistence type="predicted"/>
<dbReference type="Pfam" id="PF07690">
    <property type="entry name" value="MFS_1"/>
    <property type="match status" value="1"/>
</dbReference>
<evidence type="ECO:0000256" key="3">
    <source>
        <dbReference type="ARBA" id="ARBA00022692"/>
    </source>
</evidence>
<dbReference type="AlphaFoldDB" id="A0A5C3QR85"/>
<name>A0A5C3QR85_9AGAR</name>
<sequence length="496" mass="54768">MSQTPPETENMSESSRVEATAKDNYIDPAEERRLRRKLDLYILPVVTLAYWLCVLDRANIGNAAAAGLVPDLRLHRYDCSAPWNQYYVAYVSCDIVSGLLVKRYGFILIPISVMLFGCVTLSQAWLTNRTGFYLTRVGLGIAESVPLPGISYLLTRYYRRDELTVRYGCFMIVSAGLAGAFGGLIAAGLLSVGTIAGREGWRVIFFVEGIITIGIGAILVFIFPDDPERTKYLNEKERELAIKRIFIDQPQALHLSHRIQRDLVRRGLLNINTFGCIWCVSMRFFLCCGNLTVQGLGIFLPSVLRVNYPDASTVRIQLLTAPVYIASMFVGIFVTYLCVRLRAHWYFTIGGSCLAILGYGLWVGTGPSNTQIRYAACFINMTAGFTMGPVSIGWSAANASPDTIRAMVGAVVTGFGVVGAIAGLWAYPAHTAASGYRPGNIFNVSMAASSVVCGIGLYLYQKKENKRRVEGLRDYRLEKGGIDKLGNLHPSYLYIH</sequence>
<evidence type="ECO:0000256" key="6">
    <source>
        <dbReference type="SAM" id="Phobius"/>
    </source>
</evidence>
<reference evidence="7 8" key="1">
    <citation type="journal article" date="2019" name="Nat. Ecol. Evol.">
        <title>Megaphylogeny resolves global patterns of mushroom evolution.</title>
        <authorList>
            <person name="Varga T."/>
            <person name="Krizsan K."/>
            <person name="Foldi C."/>
            <person name="Dima B."/>
            <person name="Sanchez-Garcia M."/>
            <person name="Sanchez-Ramirez S."/>
            <person name="Szollosi G.J."/>
            <person name="Szarkandi J.G."/>
            <person name="Papp V."/>
            <person name="Albert L."/>
            <person name="Andreopoulos W."/>
            <person name="Angelini C."/>
            <person name="Antonin V."/>
            <person name="Barry K.W."/>
            <person name="Bougher N.L."/>
            <person name="Buchanan P."/>
            <person name="Buyck B."/>
            <person name="Bense V."/>
            <person name="Catcheside P."/>
            <person name="Chovatia M."/>
            <person name="Cooper J."/>
            <person name="Damon W."/>
            <person name="Desjardin D."/>
            <person name="Finy P."/>
            <person name="Geml J."/>
            <person name="Haridas S."/>
            <person name="Hughes K."/>
            <person name="Justo A."/>
            <person name="Karasinski D."/>
            <person name="Kautmanova I."/>
            <person name="Kiss B."/>
            <person name="Kocsube S."/>
            <person name="Kotiranta H."/>
            <person name="LaButti K.M."/>
            <person name="Lechner B.E."/>
            <person name="Liimatainen K."/>
            <person name="Lipzen A."/>
            <person name="Lukacs Z."/>
            <person name="Mihaltcheva S."/>
            <person name="Morgado L.N."/>
            <person name="Niskanen T."/>
            <person name="Noordeloos M.E."/>
            <person name="Ohm R.A."/>
            <person name="Ortiz-Santana B."/>
            <person name="Ovrebo C."/>
            <person name="Racz N."/>
            <person name="Riley R."/>
            <person name="Savchenko A."/>
            <person name="Shiryaev A."/>
            <person name="Soop K."/>
            <person name="Spirin V."/>
            <person name="Szebenyi C."/>
            <person name="Tomsovsky M."/>
            <person name="Tulloss R.E."/>
            <person name="Uehling J."/>
            <person name="Grigoriev I.V."/>
            <person name="Vagvolgyi C."/>
            <person name="Papp T."/>
            <person name="Martin F.M."/>
            <person name="Miettinen O."/>
            <person name="Hibbett D.S."/>
            <person name="Nagy L.G."/>
        </authorList>
    </citation>
    <scope>NUCLEOTIDE SEQUENCE [LARGE SCALE GENOMIC DNA]</scope>
    <source>
        <strain evidence="7 8">CBS 309.79</strain>
    </source>
</reference>
<feature type="transmembrane region" description="Helical" evidence="6">
    <location>
        <begin position="167"/>
        <end position="191"/>
    </location>
</feature>
<feature type="transmembrane region" description="Helical" evidence="6">
    <location>
        <begin position="345"/>
        <end position="365"/>
    </location>
</feature>
<dbReference type="Proteomes" id="UP000305067">
    <property type="component" value="Unassembled WGS sequence"/>
</dbReference>
<evidence type="ECO:0000313" key="7">
    <source>
        <dbReference type="EMBL" id="TFL04493.1"/>
    </source>
</evidence>
<feature type="transmembrane region" description="Helical" evidence="6">
    <location>
        <begin position="132"/>
        <end position="155"/>
    </location>
</feature>